<dbReference type="InterPro" id="IPR027783">
    <property type="entry name" value="Bacterial_PH-related"/>
</dbReference>
<gene>
    <name evidence="2" type="ORF">AMPC_25240</name>
</gene>
<dbReference type="RefSeq" id="WP_248341556.1">
    <property type="nucleotide sequence ID" value="NZ_AP025592.1"/>
</dbReference>
<feature type="domain" description="Bacterial Pleckstrin homology" evidence="1">
    <location>
        <begin position="52"/>
        <end position="146"/>
    </location>
</feature>
<dbReference type="Pfam" id="PF10882">
    <property type="entry name" value="bPH_5"/>
    <property type="match status" value="1"/>
</dbReference>
<keyword evidence="3" id="KW-1185">Reference proteome</keyword>
<accession>A0ABM7XC15</accession>
<dbReference type="EMBL" id="AP025592">
    <property type="protein sequence ID" value="BDG09411.1"/>
    <property type="molecule type" value="Genomic_DNA"/>
</dbReference>
<dbReference type="Proteomes" id="UP001162734">
    <property type="component" value="Chromosome"/>
</dbReference>
<evidence type="ECO:0000259" key="1">
    <source>
        <dbReference type="Pfam" id="PF10882"/>
    </source>
</evidence>
<proteinExistence type="predicted"/>
<name>A0ABM7XC15_9BACT</name>
<reference evidence="3" key="1">
    <citation type="journal article" date="2022" name="Int. J. Syst. Evol. Microbiol.">
        <title>Anaeromyxobacter oryzae sp. nov., Anaeromyxobacter diazotrophicus sp. nov. and Anaeromyxobacter paludicola sp. nov., isolated from paddy soils.</title>
        <authorList>
            <person name="Itoh H."/>
            <person name="Xu Z."/>
            <person name="Mise K."/>
            <person name="Masuda Y."/>
            <person name="Ushijima N."/>
            <person name="Hayakawa C."/>
            <person name="Shiratori Y."/>
            <person name="Senoo K."/>
        </authorList>
    </citation>
    <scope>NUCLEOTIDE SEQUENCE [LARGE SCALE GENOMIC DNA]</scope>
    <source>
        <strain evidence="3">Red630</strain>
    </source>
</reference>
<sequence length="158" mass="16572">MLAALAGAAAFLLDAAARLPPEARPVALAASLGPLALTALGCFGFAPRAFGVGREGVRVRRWIAGPVLVPLAEIREARRLEPGALRRSIRLFGVGGLFGCYGRFRHRSLGTYRLYASRMDGHVLLSTTRGPVVLTPARPEAFVQAVADARAAAGPSAT</sequence>
<protein>
    <recommendedName>
        <fullName evidence="1">Bacterial Pleckstrin homology domain-containing protein</fullName>
    </recommendedName>
</protein>
<evidence type="ECO:0000313" key="2">
    <source>
        <dbReference type="EMBL" id="BDG09411.1"/>
    </source>
</evidence>
<evidence type="ECO:0000313" key="3">
    <source>
        <dbReference type="Proteomes" id="UP001162734"/>
    </source>
</evidence>
<organism evidence="2 3">
    <name type="scientific">Anaeromyxobacter paludicola</name>
    <dbReference type="NCBI Taxonomy" id="2918171"/>
    <lineage>
        <taxon>Bacteria</taxon>
        <taxon>Pseudomonadati</taxon>
        <taxon>Myxococcota</taxon>
        <taxon>Myxococcia</taxon>
        <taxon>Myxococcales</taxon>
        <taxon>Cystobacterineae</taxon>
        <taxon>Anaeromyxobacteraceae</taxon>
        <taxon>Anaeromyxobacter</taxon>
    </lineage>
</organism>